<sequence>MPKTTIQTNQAARIAKRLTNHFKHKVTVTKTDMGYFVNMAGADVTFTPTDNELHIEYVRNESTDSPERPYDEERLRFVITDHLDRMAGETFEYHWSE</sequence>
<dbReference type="RefSeq" id="WP_036365185.1">
    <property type="nucleotide sequence ID" value="NZ_AOMT01000022.1"/>
</dbReference>
<evidence type="ECO:0000313" key="2">
    <source>
        <dbReference type="Proteomes" id="UP000035860"/>
    </source>
</evidence>
<name>A0A066UHB9_9GAMM</name>
<dbReference type="OrthoDB" id="9806511at2"/>
<reference evidence="1 2" key="1">
    <citation type="journal article" date="2014" name="Genome Announc.">
        <title>Draft Genome Sequence of Moraxella bovoculi Strain 237T (ATCC BAA-1259T) Isolated from a Calf with Infectious Bovine Keratoconjunctivitis.</title>
        <authorList>
            <person name="Calcutt M.J."/>
            <person name="Foecking M.F."/>
            <person name="Martin N.T."/>
            <person name="Mhlanga-Mutangadura T."/>
            <person name="Reilly T.J."/>
        </authorList>
    </citation>
    <scope>NUCLEOTIDE SEQUENCE [LARGE SCALE GENOMIC DNA]</scope>
    <source>
        <strain evidence="1 2">237</strain>
    </source>
</reference>
<dbReference type="eggNOG" id="COG3553">
    <property type="taxonomic scope" value="Bacteria"/>
</dbReference>
<dbReference type="Pfam" id="PF09981">
    <property type="entry name" value="DUF2218"/>
    <property type="match status" value="1"/>
</dbReference>
<proteinExistence type="predicted"/>
<dbReference type="EMBL" id="AOMT01000022">
    <property type="protein sequence ID" value="KDN25247.1"/>
    <property type="molecule type" value="Genomic_DNA"/>
</dbReference>
<dbReference type="Proteomes" id="UP000035860">
    <property type="component" value="Unassembled WGS sequence"/>
</dbReference>
<keyword evidence="2" id="KW-1185">Reference proteome</keyword>
<dbReference type="AlphaFoldDB" id="A0A066UHB9"/>
<accession>A0A066UHB9</accession>
<dbReference type="InterPro" id="IPR014543">
    <property type="entry name" value="UCP028291"/>
</dbReference>
<dbReference type="Gene3D" id="3.30.310.50">
    <property type="entry name" value="Alpha-D-phosphohexomutase, C-terminal domain"/>
    <property type="match status" value="1"/>
</dbReference>
<gene>
    <name evidence="1" type="ORF">MBO_05549</name>
</gene>
<protein>
    <recommendedName>
        <fullName evidence="3">DUF2218 domain-containing protein</fullName>
    </recommendedName>
</protein>
<organism evidence="1 2">
    <name type="scientific">Moraxella bovoculi 237</name>
    <dbReference type="NCBI Taxonomy" id="743974"/>
    <lineage>
        <taxon>Bacteria</taxon>
        <taxon>Pseudomonadati</taxon>
        <taxon>Pseudomonadota</taxon>
        <taxon>Gammaproteobacteria</taxon>
        <taxon>Moraxellales</taxon>
        <taxon>Moraxellaceae</taxon>
        <taxon>Moraxella</taxon>
    </lineage>
</organism>
<evidence type="ECO:0008006" key="3">
    <source>
        <dbReference type="Google" id="ProtNLM"/>
    </source>
</evidence>
<evidence type="ECO:0000313" key="1">
    <source>
        <dbReference type="EMBL" id="KDN25247.1"/>
    </source>
</evidence>
<comment type="caution">
    <text evidence="1">The sequence shown here is derived from an EMBL/GenBank/DDBJ whole genome shotgun (WGS) entry which is preliminary data.</text>
</comment>